<comment type="caution">
    <text evidence="1">The sequence shown here is derived from an EMBL/GenBank/DDBJ whole genome shotgun (WGS) entry which is preliminary data.</text>
</comment>
<proteinExistence type="predicted"/>
<dbReference type="RefSeq" id="WP_179824392.1">
    <property type="nucleotide sequence ID" value="NZ_JACCCO010000002.1"/>
</dbReference>
<evidence type="ECO:0000313" key="1">
    <source>
        <dbReference type="EMBL" id="NYF42085.1"/>
    </source>
</evidence>
<name>A0A852V7Q6_9ACTN</name>
<sequence length="476" mass="50687">MPEPDRDLTRKAIAQALAGLADTGHLTVVEVAADGVTTFLLHRDGNGRPRGRSWAATWPDLAGEHGWDADPAAAREAVLRAARVHPSPADVILVAASADPRAERALDWLRAAHPAAQVLRADAPTAALVREVMTDDPLTRPYELVVLLADPGTGRLRLTGRRLFPIGSRPGARTRVALRCTEPGAHGTALAVVTWQGPEPRLLSLQSAPLAPGRYEVTAELVRPGRVRFTGLPALSPDHRDWEQLVGSLPDRLPGRAGPAHLVCAVEVCGADDQVAERLSRARQMISFASGELGDLLRVSLLAYAAHSFDPSAPEHPVRVAAWNADAGEALDALGELEEQGAVTRGYPYHPQAAQLEDALAAVTGRLGQAGPAPAVVLTVGGRPPHPPRTDRSRILPCPRRHDWRKLVAVLRQRPGTTLGAICDHASGQAHRLWHELGATALAHLEAVDVRGLAADLGLTAPSPAHLPFPLLDETE</sequence>
<dbReference type="AlphaFoldDB" id="A0A852V7Q6"/>
<protein>
    <submittedName>
        <fullName evidence="1">Uncharacterized protein</fullName>
    </submittedName>
</protein>
<gene>
    <name evidence="1" type="ORF">HDA43_004286</name>
</gene>
<dbReference type="EMBL" id="JACCCO010000002">
    <property type="protein sequence ID" value="NYF42085.1"/>
    <property type="molecule type" value="Genomic_DNA"/>
</dbReference>
<organism evidence="1 2">
    <name type="scientific">Streptosporangium sandarakinum</name>
    <dbReference type="NCBI Taxonomy" id="1260955"/>
    <lineage>
        <taxon>Bacteria</taxon>
        <taxon>Bacillati</taxon>
        <taxon>Actinomycetota</taxon>
        <taxon>Actinomycetes</taxon>
        <taxon>Streptosporangiales</taxon>
        <taxon>Streptosporangiaceae</taxon>
        <taxon>Streptosporangium</taxon>
    </lineage>
</organism>
<evidence type="ECO:0000313" key="2">
    <source>
        <dbReference type="Proteomes" id="UP000576393"/>
    </source>
</evidence>
<dbReference type="Proteomes" id="UP000576393">
    <property type="component" value="Unassembled WGS sequence"/>
</dbReference>
<keyword evidence="2" id="KW-1185">Reference proteome</keyword>
<accession>A0A852V7Q6</accession>
<reference evidence="1 2" key="1">
    <citation type="submission" date="2020-07" db="EMBL/GenBank/DDBJ databases">
        <title>Sequencing the genomes of 1000 actinobacteria strains.</title>
        <authorList>
            <person name="Klenk H.-P."/>
        </authorList>
    </citation>
    <scope>NUCLEOTIDE SEQUENCE [LARGE SCALE GENOMIC DNA]</scope>
    <source>
        <strain evidence="1 2">DSM 45763</strain>
    </source>
</reference>